<dbReference type="OrthoDB" id="1272029at2"/>
<evidence type="ECO:0000313" key="2">
    <source>
        <dbReference type="EMBL" id="SHG31067.1"/>
    </source>
</evidence>
<dbReference type="InterPro" id="IPR046647">
    <property type="entry name" value="DUF6759"/>
</dbReference>
<dbReference type="STRING" id="1416778.SAMN05443633_11350"/>
<gene>
    <name evidence="2" type="ORF">SAMN05443633_11350</name>
</gene>
<keyword evidence="3" id="KW-1185">Reference proteome</keyword>
<evidence type="ECO:0000313" key="3">
    <source>
        <dbReference type="Proteomes" id="UP000184518"/>
    </source>
</evidence>
<proteinExistence type="predicted"/>
<dbReference type="AlphaFoldDB" id="A0A1M5IRX1"/>
<dbReference type="Pfam" id="PF20545">
    <property type="entry name" value="DUF6759"/>
    <property type="match status" value="1"/>
</dbReference>
<reference evidence="3" key="1">
    <citation type="submission" date="2016-11" db="EMBL/GenBank/DDBJ databases">
        <authorList>
            <person name="Varghese N."/>
            <person name="Submissions S."/>
        </authorList>
    </citation>
    <scope>NUCLEOTIDE SEQUENCE [LARGE SCALE GENOMIC DNA]</scope>
    <source>
        <strain evidence="3">DSM 27619</strain>
    </source>
</reference>
<evidence type="ECO:0000259" key="1">
    <source>
        <dbReference type="Pfam" id="PF20545"/>
    </source>
</evidence>
<sequence length="154" mass="16989">MRTTTFLLASMMATIFLNSCEARQYRTTNIPVKKTQPVSSNTGTRISPAAQTETEYQTLMKTYKSETAAVLTDLLNGSDDSPNTSITVENKSRCNMVLTISGNNYFKKIPIGANKIGSAMVPKNQNYNLSGMICNVVYQKTKFISSSYNITLSN</sequence>
<protein>
    <recommendedName>
        <fullName evidence="1">DUF6759 domain-containing protein</fullName>
    </recommendedName>
</protein>
<dbReference type="Proteomes" id="UP000184518">
    <property type="component" value="Unassembled WGS sequence"/>
</dbReference>
<name>A0A1M5IRX1_9FLAO</name>
<feature type="domain" description="DUF6759" evidence="1">
    <location>
        <begin position="64"/>
        <end position="153"/>
    </location>
</feature>
<organism evidence="2 3">
    <name type="scientific">Chryseobacterium arachidis</name>
    <dbReference type="NCBI Taxonomy" id="1416778"/>
    <lineage>
        <taxon>Bacteria</taxon>
        <taxon>Pseudomonadati</taxon>
        <taxon>Bacteroidota</taxon>
        <taxon>Flavobacteriia</taxon>
        <taxon>Flavobacteriales</taxon>
        <taxon>Weeksellaceae</taxon>
        <taxon>Chryseobacterium group</taxon>
        <taxon>Chryseobacterium</taxon>
    </lineage>
</organism>
<dbReference type="EMBL" id="FQUT01000013">
    <property type="protein sequence ID" value="SHG31067.1"/>
    <property type="molecule type" value="Genomic_DNA"/>
</dbReference>
<accession>A0A1M5IRX1</accession>